<keyword evidence="2" id="KW-1185">Reference proteome</keyword>
<dbReference type="AlphaFoldDB" id="A0A4R0KML4"/>
<name>A0A4R0KML4_9ACTN</name>
<gene>
    <name evidence="1" type="ORF">E0H73_31725</name>
</gene>
<dbReference type="Gene3D" id="3.40.50.12500">
    <property type="match status" value="1"/>
</dbReference>
<proteinExistence type="predicted"/>
<dbReference type="RefSeq" id="WP_131362500.1">
    <property type="nucleotide sequence ID" value="NZ_SJKB01000011.1"/>
</dbReference>
<accession>A0A4R0KML4</accession>
<comment type="caution">
    <text evidence="1">The sequence shown here is derived from an EMBL/GenBank/DDBJ whole genome shotgun (WGS) entry which is preliminary data.</text>
</comment>
<dbReference type="Proteomes" id="UP000291144">
    <property type="component" value="Unassembled WGS sequence"/>
</dbReference>
<dbReference type="PANTHER" id="PTHR40267">
    <property type="entry name" value="BLR3294 PROTEIN"/>
    <property type="match status" value="1"/>
</dbReference>
<dbReference type="OrthoDB" id="4537983at2"/>
<reference evidence="1 2" key="1">
    <citation type="submission" date="2019-02" db="EMBL/GenBank/DDBJ databases">
        <title>Kribbella capetownensis sp. nov. and Kribbella speibonae sp. nov., isolated from soil.</title>
        <authorList>
            <person name="Curtis S.M."/>
            <person name="Norton I."/>
            <person name="Everest G.J."/>
            <person name="Meyers P.R."/>
        </authorList>
    </citation>
    <scope>NUCLEOTIDE SEQUENCE [LARGE SCALE GENOMIC DNA]</scope>
    <source>
        <strain evidence="1 2">NRRL B-24813</strain>
    </source>
</reference>
<dbReference type="InterPro" id="IPR053714">
    <property type="entry name" value="Iso_Racemase_Enz_sf"/>
</dbReference>
<dbReference type="InterPro" id="IPR026286">
    <property type="entry name" value="MaiA/AMDase"/>
</dbReference>
<dbReference type="EMBL" id="SJKB01000011">
    <property type="protein sequence ID" value="TCC57055.1"/>
    <property type="molecule type" value="Genomic_DNA"/>
</dbReference>
<dbReference type="PANTHER" id="PTHR40267:SF1">
    <property type="entry name" value="BLR3294 PROTEIN"/>
    <property type="match status" value="1"/>
</dbReference>
<evidence type="ECO:0000313" key="2">
    <source>
        <dbReference type="Proteomes" id="UP000291144"/>
    </source>
</evidence>
<organism evidence="1 2">
    <name type="scientific">Kribbella pittospori</name>
    <dbReference type="NCBI Taxonomy" id="722689"/>
    <lineage>
        <taxon>Bacteria</taxon>
        <taxon>Bacillati</taxon>
        <taxon>Actinomycetota</taxon>
        <taxon>Actinomycetes</taxon>
        <taxon>Propionibacteriales</taxon>
        <taxon>Kribbellaceae</taxon>
        <taxon>Kribbella</taxon>
    </lineage>
</organism>
<sequence length="202" mass="21720">MAPASLEVVVERTEPAALQPAVARLCEASVDVIAYASTTTGYTLGRAAELELVERLHQLSKVPVVTSGIATTLALGAFGVRRVAVVHPPWFDDDMADLAAAYFRRQGIDVAVSTATSIPKKPERVRPEHVIDWVSSHEGASTEAIFIAGNGFRAAQAIETLEHRTGQLVVEANQVLLYSILAATRTTLQINGYGRLLRSSRS</sequence>
<evidence type="ECO:0000313" key="1">
    <source>
        <dbReference type="EMBL" id="TCC57055.1"/>
    </source>
</evidence>
<dbReference type="Pfam" id="PF17645">
    <property type="entry name" value="Amdase"/>
    <property type="match status" value="1"/>
</dbReference>
<protein>
    <recommendedName>
        <fullName evidence="3">Maleate cis-trans isomerase</fullName>
    </recommendedName>
</protein>
<evidence type="ECO:0008006" key="3">
    <source>
        <dbReference type="Google" id="ProtNLM"/>
    </source>
</evidence>